<dbReference type="SUPFAM" id="SSF53098">
    <property type="entry name" value="Ribonuclease H-like"/>
    <property type="match status" value="1"/>
</dbReference>
<evidence type="ECO:0000313" key="16">
    <source>
        <dbReference type="EMBL" id="XBH06623.1"/>
    </source>
</evidence>
<dbReference type="InterPro" id="IPR002464">
    <property type="entry name" value="DNA/RNA_helicase_DEAH_CS"/>
</dbReference>
<dbReference type="InterPro" id="IPR036388">
    <property type="entry name" value="WH-like_DNA-bd_sf"/>
</dbReference>
<dbReference type="PROSITE" id="PS51192">
    <property type="entry name" value="HELICASE_ATP_BIND_1"/>
    <property type="match status" value="1"/>
</dbReference>
<proteinExistence type="inferred from homology"/>
<comment type="similarity">
    <text evidence="1">Belongs to the helicase family. RecQ subfamily.</text>
</comment>
<dbReference type="SMART" id="SM00488">
    <property type="entry name" value="DEXDc2"/>
    <property type="match status" value="1"/>
</dbReference>
<keyword evidence="5 16" id="KW-0347">Helicase</keyword>
<accession>A0AAU7CMD3</accession>
<dbReference type="GO" id="GO:0003677">
    <property type="term" value="F:DNA binding"/>
    <property type="evidence" value="ECO:0007669"/>
    <property type="project" value="UniProtKB-KW"/>
</dbReference>
<keyword evidence="3" id="KW-0547">Nucleotide-binding</keyword>
<keyword evidence="4 16" id="KW-0378">Hydrolase</keyword>
<dbReference type="CDD" id="cd06127">
    <property type="entry name" value="DEDDh"/>
    <property type="match status" value="1"/>
</dbReference>
<dbReference type="EC" id="5.6.2.4" evidence="10"/>
<name>A0AAU7CMD3_9BACT</name>
<evidence type="ECO:0000259" key="14">
    <source>
        <dbReference type="PROSITE" id="PS51193"/>
    </source>
</evidence>
<dbReference type="PANTHER" id="PTHR13710">
    <property type="entry name" value="DNA HELICASE RECQ FAMILY MEMBER"/>
    <property type="match status" value="1"/>
</dbReference>
<keyword evidence="6" id="KW-0067">ATP-binding</keyword>
<dbReference type="GO" id="GO:0004527">
    <property type="term" value="F:exonuclease activity"/>
    <property type="evidence" value="ECO:0007669"/>
    <property type="project" value="UniProtKB-ARBA"/>
</dbReference>
<dbReference type="GO" id="GO:0043138">
    <property type="term" value="F:3'-5' DNA helicase activity"/>
    <property type="evidence" value="ECO:0007669"/>
    <property type="project" value="UniProtKB-EC"/>
</dbReference>
<dbReference type="InterPro" id="IPR001650">
    <property type="entry name" value="Helicase_C-like"/>
</dbReference>
<keyword evidence="7" id="KW-0238">DNA-binding</keyword>
<evidence type="ECO:0000256" key="3">
    <source>
        <dbReference type="ARBA" id="ARBA00022741"/>
    </source>
</evidence>
<evidence type="ECO:0000256" key="9">
    <source>
        <dbReference type="ARBA" id="ARBA00034617"/>
    </source>
</evidence>
<dbReference type="InterPro" id="IPR036397">
    <property type="entry name" value="RNaseH_sf"/>
</dbReference>
<feature type="domain" description="Helicase ATP-binding" evidence="14">
    <location>
        <begin position="348"/>
        <end position="623"/>
    </location>
</feature>
<comment type="catalytic activity">
    <reaction evidence="9">
        <text>Couples ATP hydrolysis with the unwinding of duplex DNA by translocating in the 3'-5' direction.</text>
        <dbReference type="EC" id="5.6.2.4"/>
    </reaction>
</comment>
<dbReference type="CDD" id="cd17920">
    <property type="entry name" value="DEXHc_RecQ"/>
    <property type="match status" value="1"/>
</dbReference>
<dbReference type="GO" id="GO:0005524">
    <property type="term" value="F:ATP binding"/>
    <property type="evidence" value="ECO:0007669"/>
    <property type="project" value="UniProtKB-KW"/>
</dbReference>
<gene>
    <name evidence="16" type="ORF">V5E97_11455</name>
</gene>
<evidence type="ECO:0000256" key="6">
    <source>
        <dbReference type="ARBA" id="ARBA00022840"/>
    </source>
</evidence>
<dbReference type="GO" id="GO:0030894">
    <property type="term" value="C:replisome"/>
    <property type="evidence" value="ECO:0007669"/>
    <property type="project" value="TreeGrafter"/>
</dbReference>
<dbReference type="Gene3D" id="3.40.50.300">
    <property type="entry name" value="P-loop containing nucleotide triphosphate hydrolases"/>
    <property type="match status" value="4"/>
</dbReference>
<evidence type="ECO:0000256" key="1">
    <source>
        <dbReference type="ARBA" id="ARBA00005446"/>
    </source>
</evidence>
<dbReference type="GO" id="GO:0009378">
    <property type="term" value="F:four-way junction helicase activity"/>
    <property type="evidence" value="ECO:0007669"/>
    <property type="project" value="TreeGrafter"/>
</dbReference>
<dbReference type="GO" id="GO:0006310">
    <property type="term" value="P:DNA recombination"/>
    <property type="evidence" value="ECO:0007669"/>
    <property type="project" value="InterPro"/>
</dbReference>
<dbReference type="SMART" id="SM00491">
    <property type="entry name" value="HELICc2"/>
    <property type="match status" value="1"/>
</dbReference>
<dbReference type="PROSITE" id="PS51193">
    <property type="entry name" value="HELICASE_ATP_BIND_2"/>
    <property type="match status" value="1"/>
</dbReference>
<dbReference type="InterPro" id="IPR027417">
    <property type="entry name" value="P-loop_NTPase"/>
</dbReference>
<evidence type="ECO:0000256" key="7">
    <source>
        <dbReference type="ARBA" id="ARBA00023125"/>
    </source>
</evidence>
<reference evidence="16" key="1">
    <citation type="submission" date="2024-05" db="EMBL/GenBank/DDBJ databases">
        <title>Planctomycetes of the genus Singulisphaera possess chitinolytic capabilities.</title>
        <authorList>
            <person name="Ivanova A."/>
        </authorList>
    </citation>
    <scope>NUCLEOTIDE SEQUENCE</scope>
    <source>
        <strain evidence="16">Ch08T</strain>
    </source>
</reference>
<dbReference type="SMART" id="SM00490">
    <property type="entry name" value="HELICc"/>
    <property type="match status" value="1"/>
</dbReference>
<dbReference type="Pfam" id="PF00270">
    <property type="entry name" value="DEAD"/>
    <property type="match status" value="1"/>
</dbReference>
<evidence type="ECO:0000256" key="10">
    <source>
        <dbReference type="ARBA" id="ARBA00034808"/>
    </source>
</evidence>
<dbReference type="NCBIfam" id="TIGR00614">
    <property type="entry name" value="recQ_fam"/>
    <property type="match status" value="1"/>
</dbReference>
<evidence type="ECO:0000256" key="8">
    <source>
        <dbReference type="ARBA" id="ARBA00023235"/>
    </source>
</evidence>
<evidence type="ECO:0000256" key="5">
    <source>
        <dbReference type="ARBA" id="ARBA00022806"/>
    </source>
</evidence>
<dbReference type="GO" id="GO:0005737">
    <property type="term" value="C:cytoplasm"/>
    <property type="evidence" value="ECO:0007669"/>
    <property type="project" value="TreeGrafter"/>
</dbReference>
<dbReference type="EMBL" id="CP155447">
    <property type="protein sequence ID" value="XBH06623.1"/>
    <property type="molecule type" value="Genomic_DNA"/>
</dbReference>
<sequence length="1826" mass="202532">MTTALEAEVVEVMKDLDGAVHIAQIQRGLRNRGGRPVSEDLLLRLCRQSPRLREVASGRFALLAHLTEEMLAPTDSPPCDEPETGLPLVGLSAVRGRSYVTFDLETTGTDPVEDAIIQIGAVRIDQGEVTGIFFEPVHPGDRTIPTSLRQVLKIELDGPMDRLIRHAEPWEVVWPRFREFVGDRPLVAHNAHQLDLPFLQSRGLGPDHPVLDSLELAWLVLPHLDRHSLESLAEMMGFAEGSPEVLALIESETRVTGTGHHNAVYDAAVLQVVLVRLLERLDDLLDDDRRGPGLRALLADMLGEVPSGIDEEGLAAILVPRGFPEDHERPSAGRIFSGSEEATRGAFEGHVRTSGRHMRPGQVEMVRLVAKTLNEGGVRVIEAPTGTGKSLGLAFPAVRHALATGHRVLLSTHTRHLQDQLEDDLAGLRRDGGVAFRYAVLKGRGNYLCVRALARLAYDTVAAGPDPSSRATRYMLACLIGWAAHQASEGLEGDLESVPFGLRERFASAQRTVAAVRGERGRCDSDLCRGTRGCFRAQARAKATAADVVVINHALWLSPAADDFPEFAGVLLDEAHELEDAATSAWSEEVSRAGLATLLAEILAPGDREGLLPRVLRRTGPDGGVRDAARGAFGAVRQARAEVIAFGRGLAAFLLHVGFDPRRDHGATCRIRADGRREYPTRWTSLDRSWRLLDAALDEVERRLRTLAAAIDHEPTEGLGEAEPLLLADRVRELRRTLAAPFGRQEPAWVVWFEAQARPEDDKLERPTWAIRRAPVHVAERIADRFDTSGGIVLTSATLTTRGGEYGFFLGRLGLDRTVDVEHLHTLPGAFDGRNALFLIPRYLQHAPRGASLPFFTRELAAELDTLFDFTRGRGLALFTARKRLEEVATHLEETLTPTGIEVLVQRPGFSKRHLREHFRDGEHSVLLGLKSFWQGVDVPGPSCSLVVMEKLPFPPYGDPVVDARREAVAARGGSEFEDYLLPLALLGLKQGFGRLLRSPEDRGAVFLMDRRIHERTYKADILRTLPGPARAPASEISRCDTYRAIAAHLPDLFAGRDLPSLLAALPAELLSEIAREVERWDLPLALTDAQYDEQRPAILEFLRRVFGHEGFRLAEQEEIVRAVLMGRDVLGLLPTGSGKSLTFQLPALLRRGLTLVISPLIALMRDQVEKLRALQLDMVDSLTSHQDAGEREDVLRRAKAGRLRLLYVSPERLRDPQLLAALEGCQLAQLVVDEAHCISMWGPTFRPDYVGIAPMVTALARRPAIVALTATATPEIQGDIERRLEMRDPVIIRGDFDRPEITYIVYNARSRPFRVKNQNDKFRIVYLLARTAERRGEVMIVYTATTRRAEEVAGKLAALGLSARAYHGKMEAEERAETQELFLDDHIRIVVATKAFGMGIDKPDVRYVIHYDVPGDLESYLQETGRAGRDGRPAWAVMLFREADRKTQAYFIEALRMEPGRVERILARLRPLVASLEPFELGELAAETDADELFLRILLFRLEESGWIRRETDVVTQASLVVLAEPGELREEFARDPEETGVSSARVLTALEAIPAYRRETVEVPRWAAEIGVEAEQLDRILASLAVRGHVNYRPFGRALRFSPGPHFGATPPRLRAGDPLIDGKYDKLDQMLAYARSTTGCRRRTLLEYLGQAMPLAMSGCGSCDACGATGDVPWKDERLADVPNPSLLFDPERVALELIEANVARAREENRAPLSRQTLRSILLGNAYGVLRHVREPYLRDWKDRRLRSFRQWGLLASLPGRGVAIETLFDRLVGLGWATNQSFEGADAAMTYTYLGLTDMGLHHVLSSTTTDSDLRNSNDTD</sequence>
<dbReference type="InterPro" id="IPR004589">
    <property type="entry name" value="DNA_helicase_ATP-dep_RecQ"/>
</dbReference>
<protein>
    <recommendedName>
        <fullName evidence="11">ATP-dependent DNA helicase RecQ</fullName>
        <ecNumber evidence="10">5.6.2.4</ecNumber>
    </recommendedName>
    <alternativeName>
        <fullName evidence="12">DNA 3'-5' helicase RecQ</fullName>
    </alternativeName>
</protein>
<evidence type="ECO:0000256" key="4">
    <source>
        <dbReference type="ARBA" id="ARBA00022801"/>
    </source>
</evidence>
<dbReference type="InterPro" id="IPR014013">
    <property type="entry name" value="Helic_SF1/SF2_ATP-bd_DinG/Rad3"/>
</dbReference>
<dbReference type="RefSeq" id="WP_406699472.1">
    <property type="nucleotide sequence ID" value="NZ_CP155447.1"/>
</dbReference>
<dbReference type="GO" id="GO:0046872">
    <property type="term" value="F:metal ion binding"/>
    <property type="evidence" value="ECO:0007669"/>
    <property type="project" value="UniProtKB-KW"/>
</dbReference>
<keyword evidence="2" id="KW-0479">Metal-binding</keyword>
<dbReference type="Gene3D" id="3.30.420.10">
    <property type="entry name" value="Ribonuclease H-like superfamily/Ribonuclease H"/>
    <property type="match status" value="1"/>
</dbReference>
<dbReference type="PROSITE" id="PS00690">
    <property type="entry name" value="DEAH_ATP_HELICASE"/>
    <property type="match status" value="1"/>
</dbReference>
<evidence type="ECO:0000259" key="15">
    <source>
        <dbReference type="PROSITE" id="PS51194"/>
    </source>
</evidence>
<dbReference type="InterPro" id="IPR013520">
    <property type="entry name" value="Ribonucl_H"/>
</dbReference>
<dbReference type="InterPro" id="IPR014001">
    <property type="entry name" value="Helicase_ATP-bd"/>
</dbReference>
<evidence type="ECO:0000259" key="13">
    <source>
        <dbReference type="PROSITE" id="PS51192"/>
    </source>
</evidence>
<evidence type="ECO:0000256" key="11">
    <source>
        <dbReference type="ARBA" id="ARBA00044535"/>
    </source>
</evidence>
<dbReference type="Gene3D" id="1.10.10.10">
    <property type="entry name" value="Winged helix-like DNA-binding domain superfamily/Winged helix DNA-binding domain"/>
    <property type="match status" value="1"/>
</dbReference>
<dbReference type="Pfam" id="PF16124">
    <property type="entry name" value="RecQ_Zn_bind"/>
    <property type="match status" value="1"/>
</dbReference>
<dbReference type="SMART" id="SM00479">
    <property type="entry name" value="EXOIII"/>
    <property type="match status" value="1"/>
</dbReference>
<keyword evidence="8" id="KW-0413">Isomerase</keyword>
<dbReference type="Pfam" id="PF00271">
    <property type="entry name" value="Helicase_C"/>
    <property type="match status" value="1"/>
</dbReference>
<dbReference type="GO" id="GO:0016818">
    <property type="term" value="F:hydrolase activity, acting on acid anhydrides, in phosphorus-containing anhydrides"/>
    <property type="evidence" value="ECO:0007669"/>
    <property type="project" value="InterPro"/>
</dbReference>
<dbReference type="InterPro" id="IPR012337">
    <property type="entry name" value="RNaseH-like_sf"/>
</dbReference>
<feature type="domain" description="Helicase ATP-binding" evidence="13">
    <location>
        <begin position="1121"/>
        <end position="1291"/>
    </location>
</feature>
<dbReference type="SUPFAM" id="SSF52540">
    <property type="entry name" value="P-loop containing nucleoside triphosphate hydrolases"/>
    <property type="match status" value="2"/>
</dbReference>
<dbReference type="GO" id="GO:0043590">
    <property type="term" value="C:bacterial nucleoid"/>
    <property type="evidence" value="ECO:0007669"/>
    <property type="project" value="TreeGrafter"/>
</dbReference>
<dbReference type="SMART" id="SM00487">
    <property type="entry name" value="DEXDc"/>
    <property type="match status" value="2"/>
</dbReference>
<dbReference type="PROSITE" id="PS51194">
    <property type="entry name" value="HELICASE_CTER"/>
    <property type="match status" value="1"/>
</dbReference>
<dbReference type="InterPro" id="IPR032284">
    <property type="entry name" value="RecQ_Zn-bd"/>
</dbReference>
<feature type="domain" description="Helicase C-terminal" evidence="15">
    <location>
        <begin position="1324"/>
        <end position="1471"/>
    </location>
</feature>
<dbReference type="InterPro" id="IPR011545">
    <property type="entry name" value="DEAD/DEAH_box_helicase_dom"/>
</dbReference>
<dbReference type="InterPro" id="IPR006554">
    <property type="entry name" value="Helicase-like_DEXD_c2"/>
</dbReference>
<dbReference type="Pfam" id="PF00929">
    <property type="entry name" value="RNase_T"/>
    <property type="match status" value="1"/>
</dbReference>
<dbReference type="Pfam" id="PF13307">
    <property type="entry name" value="Helicase_C_2"/>
    <property type="match status" value="1"/>
</dbReference>
<dbReference type="GO" id="GO:0006281">
    <property type="term" value="P:DNA repair"/>
    <property type="evidence" value="ECO:0007669"/>
    <property type="project" value="TreeGrafter"/>
</dbReference>
<dbReference type="PANTHER" id="PTHR13710:SF105">
    <property type="entry name" value="ATP-DEPENDENT DNA HELICASE Q1"/>
    <property type="match status" value="1"/>
</dbReference>
<dbReference type="InterPro" id="IPR006555">
    <property type="entry name" value="ATP-dep_Helicase_C"/>
</dbReference>
<evidence type="ECO:0000256" key="12">
    <source>
        <dbReference type="ARBA" id="ARBA00044550"/>
    </source>
</evidence>
<evidence type="ECO:0000256" key="2">
    <source>
        <dbReference type="ARBA" id="ARBA00022723"/>
    </source>
</evidence>
<organism evidence="16">
    <name type="scientific">Singulisphaera sp. Ch08</name>
    <dbReference type="NCBI Taxonomy" id="3120278"/>
    <lineage>
        <taxon>Bacteria</taxon>
        <taxon>Pseudomonadati</taxon>
        <taxon>Planctomycetota</taxon>
        <taxon>Planctomycetia</taxon>
        <taxon>Isosphaerales</taxon>
        <taxon>Isosphaeraceae</taxon>
        <taxon>Singulisphaera</taxon>
    </lineage>
</organism>